<dbReference type="EMBL" id="VWPH01000006">
    <property type="protein sequence ID" value="KAA5833348.1"/>
    <property type="molecule type" value="Genomic_DNA"/>
</dbReference>
<feature type="region of interest" description="Disordered" evidence="1">
    <location>
        <begin position="269"/>
        <end position="293"/>
    </location>
</feature>
<dbReference type="PANTHER" id="PTHR33498:SF1">
    <property type="entry name" value="TRANSPOSASE FOR INSERTION SEQUENCE ELEMENT IS1557"/>
    <property type="match status" value="1"/>
</dbReference>
<dbReference type="RefSeq" id="WP_150067048.1">
    <property type="nucleotide sequence ID" value="NZ_JBEPDJ010000010.1"/>
</dbReference>
<dbReference type="OrthoDB" id="3238779at2"/>
<dbReference type="Pfam" id="PF01610">
    <property type="entry name" value="DDE_Tnp_ISL3"/>
    <property type="match status" value="1"/>
</dbReference>
<evidence type="ECO:0000313" key="5">
    <source>
        <dbReference type="EMBL" id="KAA5833348.1"/>
    </source>
</evidence>
<feature type="domain" description="Transposase IS204/IS1001/IS1096/IS1165 zinc-finger" evidence="4">
    <location>
        <begin position="43"/>
        <end position="88"/>
    </location>
</feature>
<accession>A0A5M7BZ16</accession>
<name>A0A5M7BZ16_SACHI</name>
<organism evidence="5 6">
    <name type="scientific">Saccharopolyspora hirsuta</name>
    <dbReference type="NCBI Taxonomy" id="1837"/>
    <lineage>
        <taxon>Bacteria</taxon>
        <taxon>Bacillati</taxon>
        <taxon>Actinomycetota</taxon>
        <taxon>Actinomycetes</taxon>
        <taxon>Pseudonocardiales</taxon>
        <taxon>Pseudonocardiaceae</taxon>
        <taxon>Saccharopolyspora</taxon>
    </lineage>
</organism>
<dbReference type="InterPro" id="IPR047951">
    <property type="entry name" value="Transpos_ISL3"/>
</dbReference>
<dbReference type="InterPro" id="IPR029261">
    <property type="entry name" value="Transposase_Znf"/>
</dbReference>
<feature type="domain" description="Transposase IS204/IS1001/IS1096/IS1165 helix-turn-helix" evidence="3">
    <location>
        <begin position="94"/>
        <end position="143"/>
    </location>
</feature>
<dbReference type="Pfam" id="PF14690">
    <property type="entry name" value="Zn_ribbon_ISL3"/>
    <property type="match status" value="1"/>
</dbReference>
<dbReference type="InterPro" id="IPR002560">
    <property type="entry name" value="Transposase_DDE"/>
</dbReference>
<dbReference type="PANTHER" id="PTHR33498">
    <property type="entry name" value="TRANSPOSASE FOR INSERTION SEQUENCE ELEMENT IS1557"/>
    <property type="match status" value="1"/>
</dbReference>
<keyword evidence="6" id="KW-1185">Reference proteome</keyword>
<feature type="domain" description="Transposase IS204/IS1001/IS1096/IS1165 DDE" evidence="2">
    <location>
        <begin position="159"/>
        <end position="416"/>
    </location>
</feature>
<protein>
    <submittedName>
        <fullName evidence="5">ISL3 family transposase</fullName>
    </submittedName>
</protein>
<evidence type="ECO:0000259" key="3">
    <source>
        <dbReference type="Pfam" id="PF13542"/>
    </source>
</evidence>
<comment type="caution">
    <text evidence="5">The sequence shown here is derived from an EMBL/GenBank/DDBJ whole genome shotgun (WGS) entry which is preliminary data.</text>
</comment>
<proteinExistence type="predicted"/>
<dbReference type="AlphaFoldDB" id="A0A5M7BZ16"/>
<reference evidence="5 6" key="1">
    <citation type="submission" date="2019-09" db="EMBL/GenBank/DDBJ databases">
        <title>Draft genome sequence of the thermophilic Saccharopolyspora hirsuta VKM Ac-666T.</title>
        <authorList>
            <person name="Lobastova T.G."/>
            <person name="Fokina V."/>
            <person name="Bragin E.Y."/>
            <person name="Shtratnikova V.Y."/>
            <person name="Starodumova I.P."/>
            <person name="Tarlachkov S.V."/>
            <person name="Donova M.V."/>
        </authorList>
    </citation>
    <scope>NUCLEOTIDE SEQUENCE [LARGE SCALE GENOMIC DNA]</scope>
    <source>
        <strain evidence="5 6">VKM Ac-666</strain>
    </source>
</reference>
<dbReference type="NCBIfam" id="NF033550">
    <property type="entry name" value="transpos_ISL3"/>
    <property type="match status" value="1"/>
</dbReference>
<evidence type="ECO:0000259" key="4">
    <source>
        <dbReference type="Pfam" id="PF14690"/>
    </source>
</evidence>
<evidence type="ECO:0000259" key="2">
    <source>
        <dbReference type="Pfam" id="PF01610"/>
    </source>
</evidence>
<evidence type="ECO:0000313" key="6">
    <source>
        <dbReference type="Proteomes" id="UP000323946"/>
    </source>
</evidence>
<sequence length="433" mass="48794">MPESSLWRALLGVDRRTVIEDVAFDEAAERVVVHVRPRKRMRAVCGRCGRWCGRYDRGAGRRRWRALDLGTVQVHLEAAAPRVRCREHGPAVARLPWARHGAGHTYAFDDTVAWLAVRTSKSAVCQLMRIAWRTVGAIVARVWADTETQIDRFAGLRRIGIDEISYKRHHRYLTVVVDHDTGRLVWAVPGHDSATLNRFFDVLGDGRAAEITHVSADAAAWIADTVARRAPNAIRCADPFHVVAWATEALDTERRRAWNDARALARIEGKRGAGRPRADSPARPGHETTKKLKDSRYALWKNPEDLTGNQQAKLAWIATTDRRLYRAYLLKEGLRHAFKIKGEAGKQALDKWIGWARRCRIPVFVKLQKRIVKHRTAINAALEHGLSQGLTESMNTKIRLMTRIAFGFRSPQALIALAMLAHGGHPPTLPKRA</sequence>
<dbReference type="Pfam" id="PF13542">
    <property type="entry name" value="HTH_Tnp_ISL3"/>
    <property type="match status" value="1"/>
</dbReference>
<dbReference type="InterPro" id="IPR032877">
    <property type="entry name" value="Transposase_HTH"/>
</dbReference>
<gene>
    <name evidence="5" type="ORF">F1721_13675</name>
</gene>
<evidence type="ECO:0000256" key="1">
    <source>
        <dbReference type="SAM" id="MobiDB-lite"/>
    </source>
</evidence>
<dbReference type="Proteomes" id="UP000323946">
    <property type="component" value="Unassembled WGS sequence"/>
</dbReference>